<geneLocation type="plasmid" evidence="3 4">
    <name>pFA8</name>
</geneLocation>
<dbReference type="AlphaFoldDB" id="A0AAU9CYA7"/>
<evidence type="ECO:0000256" key="1">
    <source>
        <dbReference type="SAM" id="MobiDB-lite"/>
    </source>
</evidence>
<keyword evidence="3" id="KW-0614">Plasmid</keyword>
<name>A0AAU9CYA7_9BACT</name>
<evidence type="ECO:0000313" key="4">
    <source>
        <dbReference type="Proteomes" id="UP001348817"/>
    </source>
</evidence>
<feature type="compositionally biased region" description="Basic and acidic residues" evidence="1">
    <location>
        <begin position="27"/>
        <end position="39"/>
    </location>
</feature>
<keyword evidence="4" id="KW-1185">Reference proteome</keyword>
<gene>
    <name evidence="3" type="ORF">FUAX_53650</name>
</gene>
<feature type="transmembrane region" description="Helical" evidence="2">
    <location>
        <begin position="66"/>
        <end position="82"/>
    </location>
</feature>
<evidence type="ECO:0000313" key="3">
    <source>
        <dbReference type="EMBL" id="BDD12933.1"/>
    </source>
</evidence>
<dbReference type="KEGG" id="fax:FUAX_53650"/>
<reference evidence="3 4" key="1">
    <citation type="submission" date="2021-12" db="EMBL/GenBank/DDBJ databases">
        <title>Genome sequencing of bacteria with rrn-lacking chromosome and rrn-plasmid.</title>
        <authorList>
            <person name="Anda M."/>
            <person name="Iwasaki W."/>
        </authorList>
    </citation>
    <scope>NUCLEOTIDE SEQUENCE [LARGE SCALE GENOMIC DNA]</scope>
    <source>
        <strain evidence="3 4">DSM 100852</strain>
        <plasmid evidence="3 4">pFA8</plasmid>
    </source>
</reference>
<dbReference type="Proteomes" id="UP001348817">
    <property type="component" value="Plasmid pFA8"/>
</dbReference>
<evidence type="ECO:0000256" key="2">
    <source>
        <dbReference type="SAM" id="Phobius"/>
    </source>
</evidence>
<keyword evidence="2" id="KW-0472">Membrane</keyword>
<accession>A0AAU9CYA7</accession>
<dbReference type="EMBL" id="AP025322">
    <property type="protein sequence ID" value="BDD12933.1"/>
    <property type="molecule type" value="Genomic_DNA"/>
</dbReference>
<keyword evidence="2" id="KW-1133">Transmembrane helix</keyword>
<feature type="region of interest" description="Disordered" evidence="1">
    <location>
        <begin position="27"/>
        <end position="47"/>
    </location>
</feature>
<keyword evidence="2" id="KW-0812">Transmembrane</keyword>
<sequence length="86" mass="9883">MGKSGVYDMPDFLRLAGFLFNKDYPRKEEKKREKKEKKGAFTFGRGPGGAVRSDGGVDNSSGFRTFPWRFIILFCLFLFARMRSLC</sequence>
<protein>
    <submittedName>
        <fullName evidence="3">Uncharacterized protein</fullName>
    </submittedName>
</protein>
<organism evidence="3 4">
    <name type="scientific">Fulvitalea axinellae</name>
    <dbReference type="NCBI Taxonomy" id="1182444"/>
    <lineage>
        <taxon>Bacteria</taxon>
        <taxon>Pseudomonadati</taxon>
        <taxon>Bacteroidota</taxon>
        <taxon>Cytophagia</taxon>
        <taxon>Cytophagales</taxon>
        <taxon>Persicobacteraceae</taxon>
        <taxon>Fulvitalea</taxon>
    </lineage>
</organism>
<proteinExistence type="predicted"/>